<protein>
    <submittedName>
        <fullName evidence="2">Trans-acting enoyl reductase</fullName>
        <ecNumber evidence="2">1.3.1.-</ecNumber>
    </submittedName>
</protein>
<proteinExistence type="predicted"/>
<name>A0A6B8VCA6_9CORY</name>
<feature type="domain" description="Saccharopine dehydrogenase NADP binding" evidence="1">
    <location>
        <begin position="13"/>
        <end position="108"/>
    </location>
</feature>
<accession>A0A6B8VCA6</accession>
<dbReference type="SUPFAM" id="SSF51735">
    <property type="entry name" value="NAD(P)-binding Rossmann-fold domains"/>
    <property type="match status" value="1"/>
</dbReference>
<dbReference type="Pfam" id="PF03435">
    <property type="entry name" value="Sacchrp_dh_NADP"/>
    <property type="match status" value="1"/>
</dbReference>
<keyword evidence="3" id="KW-1185">Reference proteome</keyword>
<evidence type="ECO:0000259" key="1">
    <source>
        <dbReference type="Pfam" id="PF03435"/>
    </source>
</evidence>
<dbReference type="Proteomes" id="UP000427071">
    <property type="component" value="Chromosome"/>
</dbReference>
<evidence type="ECO:0000313" key="2">
    <source>
        <dbReference type="EMBL" id="QGU02772.1"/>
    </source>
</evidence>
<dbReference type="AlphaFoldDB" id="A0A6B8VCA6"/>
<keyword evidence="2" id="KW-0560">Oxidoreductase</keyword>
<dbReference type="GO" id="GO:0016491">
    <property type="term" value="F:oxidoreductase activity"/>
    <property type="evidence" value="ECO:0007669"/>
    <property type="project" value="UniProtKB-KW"/>
</dbReference>
<organism evidence="2 3">
    <name type="scientific">Corynebacterium kalinowskii</name>
    <dbReference type="NCBI Taxonomy" id="2675216"/>
    <lineage>
        <taxon>Bacteria</taxon>
        <taxon>Bacillati</taxon>
        <taxon>Actinomycetota</taxon>
        <taxon>Actinomycetes</taxon>
        <taxon>Mycobacteriales</taxon>
        <taxon>Corynebacteriaceae</taxon>
        <taxon>Corynebacterium</taxon>
    </lineage>
</organism>
<gene>
    <name evidence="2" type="ORF">CKALI_09585</name>
</gene>
<dbReference type="GO" id="GO:0009247">
    <property type="term" value="P:glycolipid biosynthetic process"/>
    <property type="evidence" value="ECO:0007669"/>
    <property type="project" value="TreeGrafter"/>
</dbReference>
<dbReference type="InterPro" id="IPR051276">
    <property type="entry name" value="Saccharopine_DH-like_oxidrdct"/>
</dbReference>
<dbReference type="GO" id="GO:0005886">
    <property type="term" value="C:plasma membrane"/>
    <property type="evidence" value="ECO:0007669"/>
    <property type="project" value="TreeGrafter"/>
</dbReference>
<dbReference type="PANTHER" id="PTHR12286">
    <property type="entry name" value="SACCHAROPINE DEHYDROGENASE-LIKE OXIDOREDUCTASE"/>
    <property type="match status" value="1"/>
</dbReference>
<dbReference type="Gene3D" id="3.40.50.720">
    <property type="entry name" value="NAD(P)-binding Rossmann-like Domain"/>
    <property type="match status" value="1"/>
</dbReference>
<sequence length="393" mass="42523">MTTLADMKQTYDIVLFGATSFVGRLTADYLAQHHSDLRIAIAGRNWAKLQNLRLPFTPLRADAANKQELDQLARSAKVIISTVGPYTRYGDYLVDACAESGTHYVDLCGEALFIRRIIDRWHGKTDSKIVHSCGFDSVPSDMGMFNLWLKSGRSTFREVVMAVDKLQGGLSGGTIDSMREVSQDAKRMPKGGAILHSPYSLSPDHTREPDLGAQPDLVAEYVPLLKQWAGPFFMAMFNTRVVRRSNALSDYRYGDQLRYREVTPTGEGVGGQLKAKALLGAIGAGFATIMTEPLRKPLSRIIPEPGEGPKNIDEGGFVITHHGVTTDGRYVSGRVSAEGDPGYKVTAMMLAEAAVTLATAPQGLPAATGVLTPATGLGEPYLAALKRNGMAFG</sequence>
<evidence type="ECO:0000313" key="3">
    <source>
        <dbReference type="Proteomes" id="UP000427071"/>
    </source>
</evidence>
<dbReference type="EMBL" id="CP046452">
    <property type="protein sequence ID" value="QGU02772.1"/>
    <property type="molecule type" value="Genomic_DNA"/>
</dbReference>
<dbReference type="PANTHER" id="PTHR12286:SF5">
    <property type="entry name" value="SACCHAROPINE DEHYDROGENASE-LIKE OXIDOREDUCTASE"/>
    <property type="match status" value="1"/>
</dbReference>
<dbReference type="EC" id="1.3.1.-" evidence="2"/>
<dbReference type="KEGG" id="ckw:CKALI_09585"/>
<dbReference type="InterPro" id="IPR036291">
    <property type="entry name" value="NAD(P)-bd_dom_sf"/>
</dbReference>
<dbReference type="InterPro" id="IPR005097">
    <property type="entry name" value="Sacchrp_dh_NADP-bd"/>
</dbReference>
<reference evidence="3" key="1">
    <citation type="submission" date="2019-11" db="EMBL/GenBank/DDBJ databases">
        <title>Complete genome sequence of Corynebacterium kalinowskii 1959, a novel Corynebacterium species isolated from soil of a small paddock in Vilsendorf, Germany.</title>
        <authorList>
            <person name="Schaffert L."/>
            <person name="Ruwe M."/>
            <person name="Milse J."/>
            <person name="Hanuschka K."/>
            <person name="Ortseifen V."/>
            <person name="Droste J."/>
            <person name="Brandt D."/>
            <person name="Schlueter L."/>
            <person name="Kutter Y."/>
            <person name="Vinke S."/>
            <person name="Viehoefer P."/>
            <person name="Jacob L."/>
            <person name="Luebke N.-C."/>
            <person name="Schulte-Berndt E."/>
            <person name="Hain C."/>
            <person name="Linder M."/>
            <person name="Schmidt P."/>
            <person name="Wollenschlaeger L."/>
            <person name="Luttermann T."/>
            <person name="Thieme E."/>
            <person name="Hassa J."/>
            <person name="Haak M."/>
            <person name="Wittchen M."/>
            <person name="Mentz A."/>
            <person name="Persicke M."/>
            <person name="Busche T."/>
            <person name="Ruckert C."/>
        </authorList>
    </citation>
    <scope>NUCLEOTIDE SEQUENCE [LARGE SCALE GENOMIC DNA]</scope>
    <source>
        <strain evidence="3">1959</strain>
    </source>
</reference>